<proteinExistence type="predicted"/>
<comment type="caution">
    <text evidence="2">The sequence shown here is derived from an EMBL/GenBank/DDBJ whole genome shotgun (WGS) entry which is preliminary data.</text>
</comment>
<accession>A0A9P6LTQ2</accession>
<keyword evidence="3" id="KW-1185">Reference proteome</keyword>
<feature type="region of interest" description="Disordered" evidence="1">
    <location>
        <begin position="60"/>
        <end position="88"/>
    </location>
</feature>
<dbReference type="AlphaFoldDB" id="A0A9P6LTQ2"/>
<reference evidence="2" key="1">
    <citation type="journal article" date="2020" name="Fungal Divers.">
        <title>Resolving the Mortierellaceae phylogeny through synthesis of multi-gene phylogenetics and phylogenomics.</title>
        <authorList>
            <person name="Vandepol N."/>
            <person name="Liber J."/>
            <person name="Desiro A."/>
            <person name="Na H."/>
            <person name="Kennedy M."/>
            <person name="Barry K."/>
            <person name="Grigoriev I.V."/>
            <person name="Miller A.N."/>
            <person name="O'Donnell K."/>
            <person name="Stajich J.E."/>
            <person name="Bonito G."/>
        </authorList>
    </citation>
    <scope>NUCLEOTIDE SEQUENCE</scope>
    <source>
        <strain evidence="2">MES-2147</strain>
    </source>
</reference>
<evidence type="ECO:0000256" key="1">
    <source>
        <dbReference type="SAM" id="MobiDB-lite"/>
    </source>
</evidence>
<sequence length="502" mass="56640">MPNVMPLDPNAYKAMSLSVPNADITVNIHTAIRTHFGRLPELITTKMTKLGWPQERIPKITMSNDEDPHNPSQETEEGEGEEEDDDTKFSFHPDHIVSWWSHYLSLPPEIRPVFVPSAGFRDTFQLMSERTLVGLLWGGKPDNPGHPTRNIMERHIFSYEAADAAVKNNYGEIIFKLFIGNREEIRQDRMKQQTSYGKRTTTMATLATQDQGFSRPSLKRHMGEYFAYMKAKKAAKDTGTSISLAEPVLPSSGKPSMRYALSNCLTTDGLQLHVNAFDTSKSWATGKKRFHIPTLEQRFPDPQAMGAFEDTVVVGVDPGEIISAAFCMIDPKAPKQVSNLSVRRTALYSPTLAYRTRLEDLKRRQRTTVSTGDSSILWTSDHPSEAMIGEHELNQHTVELPTINETEQSLGQATFESMEHHNDILRQFALVFEGLTGFYSAKSLKKLQWEKTKAMRAERDLAVHGAIRMIPTTHGQPRPALFVYGDGKFKLTTLHETFRTTS</sequence>
<name>A0A9P6LTQ2_9FUNG</name>
<evidence type="ECO:0000313" key="2">
    <source>
        <dbReference type="EMBL" id="KAF9940001.1"/>
    </source>
</evidence>
<dbReference type="EMBL" id="JAAAHW010009487">
    <property type="protein sequence ID" value="KAF9940001.1"/>
    <property type="molecule type" value="Genomic_DNA"/>
</dbReference>
<evidence type="ECO:0000313" key="3">
    <source>
        <dbReference type="Proteomes" id="UP000749646"/>
    </source>
</evidence>
<dbReference type="OrthoDB" id="2445919at2759"/>
<gene>
    <name evidence="2" type="ORF">BGZ65_008581</name>
</gene>
<feature type="compositionally biased region" description="Acidic residues" evidence="1">
    <location>
        <begin position="74"/>
        <end position="86"/>
    </location>
</feature>
<organism evidence="2 3">
    <name type="scientific">Modicella reniformis</name>
    <dbReference type="NCBI Taxonomy" id="1440133"/>
    <lineage>
        <taxon>Eukaryota</taxon>
        <taxon>Fungi</taxon>
        <taxon>Fungi incertae sedis</taxon>
        <taxon>Mucoromycota</taxon>
        <taxon>Mortierellomycotina</taxon>
        <taxon>Mortierellomycetes</taxon>
        <taxon>Mortierellales</taxon>
        <taxon>Mortierellaceae</taxon>
        <taxon>Modicella</taxon>
    </lineage>
</organism>
<protein>
    <submittedName>
        <fullName evidence="2">Uncharacterized protein</fullName>
    </submittedName>
</protein>
<dbReference type="Proteomes" id="UP000749646">
    <property type="component" value="Unassembled WGS sequence"/>
</dbReference>